<dbReference type="InterPro" id="IPR029044">
    <property type="entry name" value="Nucleotide-diphossugar_trans"/>
</dbReference>
<reference evidence="9 10" key="1">
    <citation type="submission" date="2016-11" db="EMBL/GenBank/DDBJ databases">
        <authorList>
            <person name="Jaros S."/>
            <person name="Januszkiewicz K."/>
            <person name="Wedrychowicz H."/>
        </authorList>
    </citation>
    <scope>NUCLEOTIDE SEQUENCE [LARGE SCALE GENOMIC DNA]</scope>
    <source>
        <strain evidence="9 10">HD4</strain>
    </source>
</reference>
<name>A0A1M6VTM9_SELRU</name>
<comment type="subcellular location">
    <subcellularLocation>
        <location evidence="1">Membrane</location>
        <topology evidence="1">Multi-pass membrane protein</topology>
    </subcellularLocation>
</comment>
<gene>
    <name evidence="9" type="ORF">SAMN05216582_12067</name>
</gene>
<dbReference type="GO" id="GO:0016757">
    <property type="term" value="F:glycosyltransferase activity"/>
    <property type="evidence" value="ECO:0007669"/>
    <property type="project" value="UniProtKB-KW"/>
</dbReference>
<dbReference type="PANTHER" id="PTHR48090">
    <property type="entry name" value="UNDECAPRENYL-PHOSPHATE 4-DEOXY-4-FORMAMIDO-L-ARABINOSE TRANSFERASE-RELATED"/>
    <property type="match status" value="1"/>
</dbReference>
<evidence type="ECO:0000259" key="8">
    <source>
        <dbReference type="Pfam" id="PF00535"/>
    </source>
</evidence>
<dbReference type="RefSeq" id="WP_073091040.1">
    <property type="nucleotide sequence ID" value="NZ_FRBC01000020.1"/>
</dbReference>
<feature type="transmembrane region" description="Helical" evidence="7">
    <location>
        <begin position="229"/>
        <end position="250"/>
    </location>
</feature>
<proteinExistence type="predicted"/>
<keyword evidence="2 9" id="KW-0328">Glycosyltransferase</keyword>
<keyword evidence="5 7" id="KW-1133">Transmembrane helix</keyword>
<evidence type="ECO:0000313" key="10">
    <source>
        <dbReference type="Proteomes" id="UP000184263"/>
    </source>
</evidence>
<keyword evidence="3 9" id="KW-0808">Transferase</keyword>
<dbReference type="Proteomes" id="UP000184263">
    <property type="component" value="Unassembled WGS sequence"/>
</dbReference>
<dbReference type="SUPFAM" id="SSF53448">
    <property type="entry name" value="Nucleotide-diphospho-sugar transferases"/>
    <property type="match status" value="1"/>
</dbReference>
<evidence type="ECO:0000256" key="1">
    <source>
        <dbReference type="ARBA" id="ARBA00004141"/>
    </source>
</evidence>
<keyword evidence="6 7" id="KW-0472">Membrane</keyword>
<sequence length="318" mass="36327">MKFISIVVPIYNEAENVLHFAAAVKEVMENSHYKWELLFIDDGSRDNSVQIIRDLQRWEPQVKLIMLARNYGHQIALTCGLDSAQGDAVITMDGDMQHPPALIPVLLEKWEEGCKVVQTIRKDTEGVSWLKKETSRLYYRFINAMSTVEVYSGGSDFRLLDREAVEALRQYREHDRFLRGMVSSLGFKRAEVPFVAPPRFAGKSKYNLGKMLKLATDGVVGFSVIPLRWAFYMGLVFALLSFLLLCHALWEYAQHQVVPGWTTIMVAMSMFGGIQLVIMGIIGEYVGRIFTEVKNRPLYFVKHNMDCDNDEETHTKCG</sequence>
<evidence type="ECO:0000256" key="2">
    <source>
        <dbReference type="ARBA" id="ARBA00022676"/>
    </source>
</evidence>
<dbReference type="EMBL" id="FRBC01000020">
    <property type="protein sequence ID" value="SHK84764.1"/>
    <property type="molecule type" value="Genomic_DNA"/>
</dbReference>
<evidence type="ECO:0000256" key="6">
    <source>
        <dbReference type="ARBA" id="ARBA00023136"/>
    </source>
</evidence>
<evidence type="ECO:0000256" key="5">
    <source>
        <dbReference type="ARBA" id="ARBA00022989"/>
    </source>
</evidence>
<dbReference type="InterPro" id="IPR050256">
    <property type="entry name" value="Glycosyltransferase_2"/>
</dbReference>
<evidence type="ECO:0000313" key="9">
    <source>
        <dbReference type="EMBL" id="SHK84764.1"/>
    </source>
</evidence>
<protein>
    <submittedName>
        <fullName evidence="9">Dolichol-phosphate mannosyltransferase</fullName>
    </submittedName>
</protein>
<dbReference type="OrthoDB" id="9807778at2"/>
<dbReference type="AlphaFoldDB" id="A0A1M6VTM9"/>
<evidence type="ECO:0000256" key="3">
    <source>
        <dbReference type="ARBA" id="ARBA00022679"/>
    </source>
</evidence>
<evidence type="ECO:0000256" key="7">
    <source>
        <dbReference type="SAM" id="Phobius"/>
    </source>
</evidence>
<dbReference type="PANTHER" id="PTHR48090:SF1">
    <property type="entry name" value="PROPHAGE BACTOPRENOL GLUCOSYL TRANSFERASE HOMOLOG"/>
    <property type="match status" value="1"/>
</dbReference>
<evidence type="ECO:0000256" key="4">
    <source>
        <dbReference type="ARBA" id="ARBA00022692"/>
    </source>
</evidence>
<feature type="transmembrane region" description="Helical" evidence="7">
    <location>
        <begin position="262"/>
        <end position="286"/>
    </location>
</feature>
<feature type="domain" description="Glycosyltransferase 2-like" evidence="8">
    <location>
        <begin position="5"/>
        <end position="168"/>
    </location>
</feature>
<dbReference type="InterPro" id="IPR001173">
    <property type="entry name" value="Glyco_trans_2-like"/>
</dbReference>
<keyword evidence="4 7" id="KW-0812">Transmembrane</keyword>
<dbReference type="Gene3D" id="3.90.550.10">
    <property type="entry name" value="Spore Coat Polysaccharide Biosynthesis Protein SpsA, Chain A"/>
    <property type="match status" value="1"/>
</dbReference>
<accession>A0A1M6VTM9</accession>
<dbReference type="Pfam" id="PF00535">
    <property type="entry name" value="Glycos_transf_2"/>
    <property type="match status" value="1"/>
</dbReference>
<organism evidence="9 10">
    <name type="scientific">Selenomonas ruminantium</name>
    <dbReference type="NCBI Taxonomy" id="971"/>
    <lineage>
        <taxon>Bacteria</taxon>
        <taxon>Bacillati</taxon>
        <taxon>Bacillota</taxon>
        <taxon>Negativicutes</taxon>
        <taxon>Selenomonadales</taxon>
        <taxon>Selenomonadaceae</taxon>
        <taxon>Selenomonas</taxon>
    </lineage>
</organism>
<dbReference type="CDD" id="cd04187">
    <property type="entry name" value="DPM1_like_bac"/>
    <property type="match status" value="1"/>
</dbReference>
<dbReference type="GO" id="GO:0005886">
    <property type="term" value="C:plasma membrane"/>
    <property type="evidence" value="ECO:0007669"/>
    <property type="project" value="TreeGrafter"/>
</dbReference>